<dbReference type="Proteomes" id="UP000031668">
    <property type="component" value="Unassembled WGS sequence"/>
</dbReference>
<dbReference type="AlphaFoldDB" id="A0A0C2IAM8"/>
<comment type="caution">
    <text evidence="1">The sequence shown here is derived from an EMBL/GenBank/DDBJ whole genome shotgun (WGS) entry which is preliminary data.</text>
</comment>
<reference evidence="1 2" key="1">
    <citation type="journal article" date="2014" name="Genome Biol. Evol.">
        <title>The genome of the myxosporean Thelohanellus kitauei shows adaptations to nutrient acquisition within its fish host.</title>
        <authorList>
            <person name="Yang Y."/>
            <person name="Xiong J."/>
            <person name="Zhou Z."/>
            <person name="Huo F."/>
            <person name="Miao W."/>
            <person name="Ran C."/>
            <person name="Liu Y."/>
            <person name="Zhang J."/>
            <person name="Feng J."/>
            <person name="Wang M."/>
            <person name="Wang M."/>
            <person name="Wang L."/>
            <person name="Yao B."/>
        </authorList>
    </citation>
    <scope>NUCLEOTIDE SEQUENCE [LARGE SCALE GENOMIC DNA]</scope>
    <source>
        <strain evidence="1">Wuqing</strain>
    </source>
</reference>
<protein>
    <recommendedName>
        <fullName evidence="3">Sortilin N-terminal domain-containing protein</fullName>
    </recommendedName>
</protein>
<evidence type="ECO:0008006" key="3">
    <source>
        <dbReference type="Google" id="ProtNLM"/>
    </source>
</evidence>
<sequence length="122" mass="14200">MDGTNTSEKIWYVLKNGEKSFIQLIPSYHDKPIHLDDLTANESTLFGISRINRTFFFADRDLNIISVKIYDKYSLISPSVYDPTYILKITKNRGKKRWLGKQLFISRDSGSTYQKISDNVKK</sequence>
<gene>
    <name evidence="1" type="ORF">RF11_05409</name>
</gene>
<keyword evidence="2" id="KW-1185">Reference proteome</keyword>
<dbReference type="EMBL" id="JWZT01004984">
    <property type="protein sequence ID" value="KII62413.1"/>
    <property type="molecule type" value="Genomic_DNA"/>
</dbReference>
<proteinExistence type="predicted"/>
<name>A0A0C2IAM8_THEKT</name>
<organism evidence="1 2">
    <name type="scientific">Thelohanellus kitauei</name>
    <name type="common">Myxosporean</name>
    <dbReference type="NCBI Taxonomy" id="669202"/>
    <lineage>
        <taxon>Eukaryota</taxon>
        <taxon>Metazoa</taxon>
        <taxon>Cnidaria</taxon>
        <taxon>Myxozoa</taxon>
        <taxon>Myxosporea</taxon>
        <taxon>Bivalvulida</taxon>
        <taxon>Platysporina</taxon>
        <taxon>Myxobolidae</taxon>
        <taxon>Thelohanellus</taxon>
    </lineage>
</organism>
<accession>A0A0C2IAM8</accession>
<evidence type="ECO:0000313" key="1">
    <source>
        <dbReference type="EMBL" id="KII62413.1"/>
    </source>
</evidence>
<evidence type="ECO:0000313" key="2">
    <source>
        <dbReference type="Proteomes" id="UP000031668"/>
    </source>
</evidence>